<reference evidence="2" key="1">
    <citation type="journal article" date="2021" name="Antonie Van Leeuwenhoek">
        <title>Draft genome and description of Waterburya agarophytonicola gen. nov. sp. nov. (Pleurocapsales, Cyanobacteria): a seaweed symbiont.</title>
        <authorList>
            <person name="Bonthond G."/>
            <person name="Shalygin S."/>
            <person name="Bayer T."/>
            <person name="Weinberger F."/>
        </authorList>
    </citation>
    <scope>NUCLEOTIDE SEQUENCE</scope>
    <source>
        <strain evidence="2">KI4</strain>
    </source>
</reference>
<dbReference type="AlphaFoldDB" id="A0A964BTU7"/>
<dbReference type="Proteomes" id="UP000729733">
    <property type="component" value="Unassembled WGS sequence"/>
</dbReference>
<dbReference type="RefSeq" id="WP_229641847.1">
    <property type="nucleotide sequence ID" value="NZ_JADWDC010000053.1"/>
</dbReference>
<sequence>MKVNWSKDYQREFVCPHCKTKGLNLNGNSTNKNRRLFRCPQCRKVTSNKIKLKFPNARTGINWNRDYKIGEFVCPNSDCNSRDIRLHNQPHGKQRFRCNVCGTETFDFIKITPKNLSQYAHKRPIKPFSFQDNQWDIRAIKPPANEQEQILIANFETVERGWFRKLVKHYIYHLCQLDKSISTLTHHLSNLRIFSQYLAKKKIYGINLIDRSLILDFLTWDKTGISGTRARLSTLRNFFEIGNIKNWFVVDPHLIRDDDFPKSKVSNPDPLPDSVREQIESIKPLKDYRSSTLKSIFIL</sequence>
<evidence type="ECO:0000313" key="3">
    <source>
        <dbReference type="Proteomes" id="UP000729733"/>
    </source>
</evidence>
<dbReference type="InterPro" id="IPR010998">
    <property type="entry name" value="Integrase_recombinase_N"/>
</dbReference>
<keyword evidence="3" id="KW-1185">Reference proteome</keyword>
<proteinExistence type="predicted"/>
<evidence type="ECO:0000313" key="2">
    <source>
        <dbReference type="EMBL" id="MCC0178746.1"/>
    </source>
</evidence>
<gene>
    <name evidence="2" type="ORF">I4641_17385</name>
</gene>
<evidence type="ECO:0000256" key="1">
    <source>
        <dbReference type="ARBA" id="ARBA00023125"/>
    </source>
</evidence>
<dbReference type="Gene3D" id="1.10.150.130">
    <property type="match status" value="1"/>
</dbReference>
<accession>A0A964BTU7</accession>
<protein>
    <submittedName>
        <fullName evidence="2">Site-specific integrase</fullName>
    </submittedName>
</protein>
<organism evidence="2 3">
    <name type="scientific">Waterburya agarophytonicola KI4</name>
    <dbReference type="NCBI Taxonomy" id="2874699"/>
    <lineage>
        <taxon>Bacteria</taxon>
        <taxon>Bacillati</taxon>
        <taxon>Cyanobacteriota</taxon>
        <taxon>Cyanophyceae</taxon>
        <taxon>Pleurocapsales</taxon>
        <taxon>Hyellaceae</taxon>
        <taxon>Waterburya</taxon>
        <taxon>Waterburya agarophytonicola</taxon>
    </lineage>
</organism>
<comment type="caution">
    <text evidence="2">The sequence shown here is derived from an EMBL/GenBank/DDBJ whole genome shotgun (WGS) entry which is preliminary data.</text>
</comment>
<dbReference type="EMBL" id="JADWDC010000053">
    <property type="protein sequence ID" value="MCC0178746.1"/>
    <property type="molecule type" value="Genomic_DNA"/>
</dbReference>
<dbReference type="GO" id="GO:0003677">
    <property type="term" value="F:DNA binding"/>
    <property type="evidence" value="ECO:0007669"/>
    <property type="project" value="UniProtKB-KW"/>
</dbReference>
<name>A0A964BTU7_9CYAN</name>
<keyword evidence="1" id="KW-0238">DNA-binding</keyword>